<evidence type="ECO:0000256" key="2">
    <source>
        <dbReference type="ARBA" id="ARBA00022840"/>
    </source>
</evidence>
<keyword evidence="5" id="KW-1185">Reference proteome</keyword>
<protein>
    <submittedName>
        <fullName evidence="3 4">Heat shock protein 70 family</fullName>
    </submittedName>
</protein>
<name>A0A251RT62_HELAN</name>
<dbReference type="AlphaFoldDB" id="A0A251RT62"/>
<evidence type="ECO:0000313" key="5">
    <source>
        <dbReference type="Proteomes" id="UP000215914"/>
    </source>
</evidence>
<dbReference type="Pfam" id="PF00012">
    <property type="entry name" value="HSP70"/>
    <property type="match status" value="1"/>
</dbReference>
<dbReference type="Proteomes" id="UP000215914">
    <property type="component" value="Chromosome 17"/>
</dbReference>
<dbReference type="STRING" id="4232.A0A251RT62"/>
<dbReference type="FunFam" id="3.90.640.10:FF:000003">
    <property type="entry name" value="Molecular chaperone DnaK"/>
    <property type="match status" value="1"/>
</dbReference>
<dbReference type="InterPro" id="IPR013126">
    <property type="entry name" value="Hsp_70_fam"/>
</dbReference>
<keyword evidence="4" id="KW-0346">Stress response</keyword>
<dbReference type="InParanoid" id="A0A251RT62"/>
<sequence length="67" mass="7789">MESLRFCLLLGGDDFDKRIVDWLAASFKKDEGIDLLIDKQALRRLTETAEKVKMELSTPTQENIRLY</sequence>
<dbReference type="InterPro" id="IPR043129">
    <property type="entry name" value="ATPase_NBD"/>
</dbReference>
<evidence type="ECO:0000313" key="3">
    <source>
        <dbReference type="EMBL" id="KAF5780827.1"/>
    </source>
</evidence>
<dbReference type="Gramene" id="mRNA:HanXRQr2_Chr11g0476381">
    <property type="protein sequence ID" value="mRNA:HanXRQr2_Chr11g0476381"/>
    <property type="gene ID" value="HanXRQr2_Chr11g0476381"/>
</dbReference>
<gene>
    <name evidence="4" type="ORF">HannXRQ_Chr17g0564151</name>
    <name evidence="3" type="ORF">HanXRQr2_Chr11g0476381</name>
</gene>
<dbReference type="PANTHER" id="PTHR19375">
    <property type="entry name" value="HEAT SHOCK PROTEIN 70KDA"/>
    <property type="match status" value="1"/>
</dbReference>
<dbReference type="Gene3D" id="3.90.640.10">
    <property type="entry name" value="Actin, Chain A, domain 4"/>
    <property type="match status" value="1"/>
</dbReference>
<reference evidence="4" key="2">
    <citation type="submission" date="2017-02" db="EMBL/GenBank/DDBJ databases">
        <title>Sunflower complete genome.</title>
        <authorList>
            <person name="Langlade N."/>
            <person name="Munos S."/>
        </authorList>
    </citation>
    <scope>NUCLEOTIDE SEQUENCE [LARGE SCALE GENOMIC DNA]</scope>
    <source>
        <tissue evidence="4">Leaves</tissue>
    </source>
</reference>
<dbReference type="GO" id="GO:0140662">
    <property type="term" value="F:ATP-dependent protein folding chaperone"/>
    <property type="evidence" value="ECO:0007669"/>
    <property type="project" value="InterPro"/>
</dbReference>
<evidence type="ECO:0000256" key="1">
    <source>
        <dbReference type="ARBA" id="ARBA00022741"/>
    </source>
</evidence>
<dbReference type="EMBL" id="MNCJ02000326">
    <property type="protein sequence ID" value="KAF5780827.1"/>
    <property type="molecule type" value="Genomic_DNA"/>
</dbReference>
<organism evidence="4 5">
    <name type="scientific">Helianthus annuus</name>
    <name type="common">Common sunflower</name>
    <dbReference type="NCBI Taxonomy" id="4232"/>
    <lineage>
        <taxon>Eukaryota</taxon>
        <taxon>Viridiplantae</taxon>
        <taxon>Streptophyta</taxon>
        <taxon>Embryophyta</taxon>
        <taxon>Tracheophyta</taxon>
        <taxon>Spermatophyta</taxon>
        <taxon>Magnoliopsida</taxon>
        <taxon>eudicotyledons</taxon>
        <taxon>Gunneridae</taxon>
        <taxon>Pentapetalae</taxon>
        <taxon>asterids</taxon>
        <taxon>campanulids</taxon>
        <taxon>Asterales</taxon>
        <taxon>Asteraceae</taxon>
        <taxon>Asteroideae</taxon>
        <taxon>Heliantheae alliance</taxon>
        <taxon>Heliantheae</taxon>
        <taxon>Helianthus</taxon>
    </lineage>
</organism>
<keyword evidence="2" id="KW-0067">ATP-binding</keyword>
<dbReference type="SUPFAM" id="SSF53067">
    <property type="entry name" value="Actin-like ATPase domain"/>
    <property type="match status" value="1"/>
</dbReference>
<proteinExistence type="predicted"/>
<reference evidence="3" key="3">
    <citation type="submission" date="2020-06" db="EMBL/GenBank/DDBJ databases">
        <title>Helianthus annuus Genome sequencing and assembly Release 2.</title>
        <authorList>
            <person name="Gouzy J."/>
            <person name="Langlade N."/>
            <person name="Munos S."/>
        </authorList>
    </citation>
    <scope>NUCLEOTIDE SEQUENCE</scope>
    <source>
        <tissue evidence="3">Leaves</tissue>
    </source>
</reference>
<dbReference type="GO" id="GO:0005524">
    <property type="term" value="F:ATP binding"/>
    <property type="evidence" value="ECO:0007669"/>
    <property type="project" value="UniProtKB-KW"/>
</dbReference>
<accession>A0A251RT62</accession>
<dbReference type="EMBL" id="CM007906">
    <property type="protein sequence ID" value="OTF87643.1"/>
    <property type="molecule type" value="Genomic_DNA"/>
</dbReference>
<reference evidence="3 5" key="1">
    <citation type="journal article" date="2017" name="Nature">
        <title>The sunflower genome provides insights into oil metabolism, flowering and Asterid evolution.</title>
        <authorList>
            <person name="Badouin H."/>
            <person name="Gouzy J."/>
            <person name="Grassa C.J."/>
            <person name="Murat F."/>
            <person name="Staton S.E."/>
            <person name="Cottret L."/>
            <person name="Lelandais-Briere C."/>
            <person name="Owens G.L."/>
            <person name="Carrere S."/>
            <person name="Mayjonade B."/>
            <person name="Legrand L."/>
            <person name="Gill N."/>
            <person name="Kane N.C."/>
            <person name="Bowers J.E."/>
            <person name="Hubner S."/>
            <person name="Bellec A."/>
            <person name="Berard A."/>
            <person name="Berges H."/>
            <person name="Blanchet N."/>
            <person name="Boniface M.C."/>
            <person name="Brunel D."/>
            <person name="Catrice O."/>
            <person name="Chaidir N."/>
            <person name="Claudel C."/>
            <person name="Donnadieu C."/>
            <person name="Faraut T."/>
            <person name="Fievet G."/>
            <person name="Helmstetter N."/>
            <person name="King M."/>
            <person name="Knapp S.J."/>
            <person name="Lai Z."/>
            <person name="Le Paslier M.C."/>
            <person name="Lippi Y."/>
            <person name="Lorenzon L."/>
            <person name="Mandel J.R."/>
            <person name="Marage G."/>
            <person name="Marchand G."/>
            <person name="Marquand E."/>
            <person name="Bret-Mestries E."/>
            <person name="Morien E."/>
            <person name="Nambeesan S."/>
            <person name="Nguyen T."/>
            <person name="Pegot-Espagnet P."/>
            <person name="Pouilly N."/>
            <person name="Raftis F."/>
            <person name="Sallet E."/>
            <person name="Schiex T."/>
            <person name="Thomas J."/>
            <person name="Vandecasteele C."/>
            <person name="Vares D."/>
            <person name="Vear F."/>
            <person name="Vautrin S."/>
            <person name="Crespi M."/>
            <person name="Mangin B."/>
            <person name="Burke J.M."/>
            <person name="Salse J."/>
            <person name="Munos S."/>
            <person name="Vincourt P."/>
            <person name="Rieseberg L.H."/>
            <person name="Langlade N.B."/>
        </authorList>
    </citation>
    <scope>NUCLEOTIDE SEQUENCE [LARGE SCALE GENOMIC DNA]</scope>
    <source>
        <strain evidence="5">cv. SF193</strain>
        <tissue evidence="3">Leaves</tissue>
    </source>
</reference>
<keyword evidence="1" id="KW-0547">Nucleotide-binding</keyword>
<evidence type="ECO:0000313" key="4">
    <source>
        <dbReference type="EMBL" id="OTF87643.1"/>
    </source>
</evidence>